<dbReference type="Proteomes" id="UP000226031">
    <property type="component" value="Unassembled WGS sequence"/>
</dbReference>
<evidence type="ECO:0000313" key="2">
    <source>
        <dbReference type="Proteomes" id="UP000226031"/>
    </source>
</evidence>
<evidence type="ECO:0000313" key="1">
    <source>
        <dbReference type="EMBL" id="PGH31898.1"/>
    </source>
</evidence>
<protein>
    <submittedName>
        <fullName evidence="1">Uncharacterized protein</fullName>
    </submittedName>
</protein>
<proteinExistence type="predicted"/>
<comment type="caution">
    <text evidence="1">The sequence shown here is derived from an EMBL/GenBank/DDBJ whole genome shotgun (WGS) entry which is preliminary data.</text>
</comment>
<organism evidence="1 2">
    <name type="scientific">[Emmonsia] crescens</name>
    <dbReference type="NCBI Taxonomy" id="73230"/>
    <lineage>
        <taxon>Eukaryota</taxon>
        <taxon>Fungi</taxon>
        <taxon>Dikarya</taxon>
        <taxon>Ascomycota</taxon>
        <taxon>Pezizomycotina</taxon>
        <taxon>Eurotiomycetes</taxon>
        <taxon>Eurotiomycetidae</taxon>
        <taxon>Onygenales</taxon>
        <taxon>Ajellomycetaceae</taxon>
        <taxon>Emergomyces</taxon>
    </lineage>
</organism>
<dbReference type="AlphaFoldDB" id="A0A2B7ZFF4"/>
<gene>
    <name evidence="1" type="ORF">GX50_05333</name>
</gene>
<sequence length="177" mass="19469">MYPTPLLWPLMLGELREAILKNHNKYSGSSEPHNWCAKEVTCQTDADCAQHYSCLQLAMGDIHQVKCGTPLWPDSCWSVDIAQKYKINHPTPSSLDPAQLAATGEPMGLVESVKQDGLNDGLWAWCAADLSCSRDSDCMYFSDCMRLSGGDDSNIGCGAGVRPNSCWTWTPRPNVVN</sequence>
<reference evidence="1 2" key="1">
    <citation type="submission" date="2017-10" db="EMBL/GenBank/DDBJ databases">
        <title>Comparative genomics in systemic dimorphic fungi from Ajellomycetaceae.</title>
        <authorList>
            <person name="Munoz J.F."/>
            <person name="Mcewen J.G."/>
            <person name="Clay O.K."/>
            <person name="Cuomo C.A."/>
        </authorList>
    </citation>
    <scope>NUCLEOTIDE SEQUENCE [LARGE SCALE GENOMIC DNA]</scope>
    <source>
        <strain evidence="1 2">UAMH4076</strain>
    </source>
</reference>
<name>A0A2B7ZFF4_9EURO</name>
<dbReference type="EMBL" id="PDND01000111">
    <property type="protein sequence ID" value="PGH31898.1"/>
    <property type="molecule type" value="Genomic_DNA"/>
</dbReference>
<accession>A0A2B7ZFF4</accession>
<dbReference type="VEuPathDB" id="FungiDB:EMCG_00982"/>
<keyword evidence="2" id="KW-1185">Reference proteome</keyword>